<dbReference type="eggNOG" id="KOG0157">
    <property type="taxonomic scope" value="Eukaryota"/>
</dbReference>
<sequence>RIRERRISTGGYGYHLENDIFGEYPIKSYLPFGGGPGKCISDTFASFENVVVAIAMLIRRFYFQTAPGAPSV</sequence>
<dbReference type="InterPro" id="IPR036396">
    <property type="entry name" value="Cyt_P450_sf"/>
</dbReference>
<accession>A0A0D3CF84</accession>
<dbReference type="STRING" id="109376.A0A0D3CF84"/>
<reference evidence="1" key="2">
    <citation type="submission" date="2015-03" db="UniProtKB">
        <authorList>
            <consortium name="EnsemblPlants"/>
        </authorList>
    </citation>
    <scope>IDENTIFICATION</scope>
</reference>
<protein>
    <recommendedName>
        <fullName evidence="3">Cytochrome P450</fullName>
    </recommendedName>
</protein>
<organism evidence="1 2">
    <name type="scientific">Brassica oleracea var. oleracea</name>
    <dbReference type="NCBI Taxonomy" id="109376"/>
    <lineage>
        <taxon>Eukaryota</taxon>
        <taxon>Viridiplantae</taxon>
        <taxon>Streptophyta</taxon>
        <taxon>Embryophyta</taxon>
        <taxon>Tracheophyta</taxon>
        <taxon>Spermatophyta</taxon>
        <taxon>Magnoliopsida</taxon>
        <taxon>eudicotyledons</taxon>
        <taxon>Gunneridae</taxon>
        <taxon>Pentapetalae</taxon>
        <taxon>rosids</taxon>
        <taxon>malvids</taxon>
        <taxon>Brassicales</taxon>
        <taxon>Brassicaceae</taxon>
        <taxon>Brassiceae</taxon>
        <taxon>Brassica</taxon>
    </lineage>
</organism>
<dbReference type="EnsemblPlants" id="Bo5g068170.1">
    <property type="protein sequence ID" value="Bo5g068170.1"/>
    <property type="gene ID" value="Bo5g068170"/>
</dbReference>
<keyword evidence="2" id="KW-1185">Reference proteome</keyword>
<dbReference type="GO" id="GO:0020037">
    <property type="term" value="F:heme binding"/>
    <property type="evidence" value="ECO:0007669"/>
    <property type="project" value="InterPro"/>
</dbReference>
<proteinExistence type="predicted"/>
<reference evidence="1 2" key="1">
    <citation type="journal article" date="2014" name="Genome Biol.">
        <title>Transcriptome and methylome profiling reveals relics of genome dominance in the mesopolyploid Brassica oleracea.</title>
        <authorList>
            <person name="Parkin I.A."/>
            <person name="Koh C."/>
            <person name="Tang H."/>
            <person name="Robinson S.J."/>
            <person name="Kagale S."/>
            <person name="Clarke W.E."/>
            <person name="Town C.D."/>
            <person name="Nixon J."/>
            <person name="Krishnakumar V."/>
            <person name="Bidwell S.L."/>
            <person name="Denoeud F."/>
            <person name="Belcram H."/>
            <person name="Links M.G."/>
            <person name="Just J."/>
            <person name="Clarke C."/>
            <person name="Bender T."/>
            <person name="Huebert T."/>
            <person name="Mason A.S."/>
            <person name="Pires J.C."/>
            <person name="Barker G."/>
            <person name="Moore J."/>
            <person name="Walley P.G."/>
            <person name="Manoli S."/>
            <person name="Batley J."/>
            <person name="Edwards D."/>
            <person name="Nelson M.N."/>
            <person name="Wang X."/>
            <person name="Paterson A.H."/>
            <person name="King G."/>
            <person name="Bancroft I."/>
            <person name="Chalhoub B."/>
            <person name="Sharpe A.G."/>
        </authorList>
    </citation>
    <scope>NUCLEOTIDE SEQUENCE</scope>
    <source>
        <strain evidence="1 2">cv. TO1000</strain>
    </source>
</reference>
<evidence type="ECO:0000313" key="2">
    <source>
        <dbReference type="Proteomes" id="UP000032141"/>
    </source>
</evidence>
<dbReference type="GO" id="GO:0004497">
    <property type="term" value="F:monooxygenase activity"/>
    <property type="evidence" value="ECO:0007669"/>
    <property type="project" value="InterPro"/>
</dbReference>
<evidence type="ECO:0008006" key="3">
    <source>
        <dbReference type="Google" id="ProtNLM"/>
    </source>
</evidence>
<dbReference type="AlphaFoldDB" id="A0A0D3CF84"/>
<dbReference type="GO" id="GO:0016705">
    <property type="term" value="F:oxidoreductase activity, acting on paired donors, with incorporation or reduction of molecular oxygen"/>
    <property type="evidence" value="ECO:0007669"/>
    <property type="project" value="InterPro"/>
</dbReference>
<dbReference type="Proteomes" id="UP000032141">
    <property type="component" value="Chromosome C5"/>
</dbReference>
<dbReference type="GO" id="GO:0005506">
    <property type="term" value="F:iron ion binding"/>
    <property type="evidence" value="ECO:0007669"/>
    <property type="project" value="InterPro"/>
</dbReference>
<dbReference type="Gramene" id="Bo5g068170.1">
    <property type="protein sequence ID" value="Bo5g068170.1"/>
    <property type="gene ID" value="Bo5g068170"/>
</dbReference>
<name>A0A0D3CF84_BRAOL</name>
<dbReference type="Gene3D" id="1.10.630.10">
    <property type="entry name" value="Cytochrome P450"/>
    <property type="match status" value="1"/>
</dbReference>
<dbReference type="SUPFAM" id="SSF48264">
    <property type="entry name" value="Cytochrome P450"/>
    <property type="match status" value="1"/>
</dbReference>
<evidence type="ECO:0000313" key="1">
    <source>
        <dbReference type="EnsemblPlants" id="Bo5g068170.1"/>
    </source>
</evidence>
<dbReference type="HOGENOM" id="CLU_2729692_0_0_1"/>